<dbReference type="Proteomes" id="UP000030143">
    <property type="component" value="Unassembled WGS sequence"/>
</dbReference>
<gene>
    <name evidence="2" type="ORF">PEX2_023550</name>
</gene>
<evidence type="ECO:0000256" key="1">
    <source>
        <dbReference type="SAM" id="MobiDB-lite"/>
    </source>
</evidence>
<feature type="region of interest" description="Disordered" evidence="1">
    <location>
        <begin position="69"/>
        <end position="88"/>
    </location>
</feature>
<keyword evidence="3" id="KW-1185">Reference proteome</keyword>
<dbReference type="HOGENOM" id="CLU_177180_0_0_1"/>
<dbReference type="EMBL" id="JQFZ01000245">
    <property type="protein sequence ID" value="KGO53827.1"/>
    <property type="molecule type" value="Genomic_DNA"/>
</dbReference>
<dbReference type="PhylomeDB" id="A0A0A2JEG8"/>
<sequence>MRNKKSARRVGVGAAPRESPNALQRPPVSFRKWGWQEVKKSETDAKSKADKLGGMNERLPDNIPMKGLISRRLDASQQGASPNRVAHT</sequence>
<reference evidence="2 3" key="1">
    <citation type="journal article" date="2015" name="Mol. Plant Microbe Interact.">
        <title>Genome, transcriptome, and functional analyses of Penicillium expansum provide new insights into secondary metabolism and pathogenicity.</title>
        <authorList>
            <person name="Ballester A.R."/>
            <person name="Marcet-Houben M."/>
            <person name="Levin E."/>
            <person name="Sela N."/>
            <person name="Selma-Lazaro C."/>
            <person name="Carmona L."/>
            <person name="Wisniewski M."/>
            <person name="Droby S."/>
            <person name="Gonzalez-Candelas L."/>
            <person name="Gabaldon T."/>
        </authorList>
    </citation>
    <scope>NUCLEOTIDE SEQUENCE [LARGE SCALE GENOMIC DNA]</scope>
    <source>
        <strain evidence="2 3">MD-8</strain>
    </source>
</reference>
<feature type="region of interest" description="Disordered" evidence="1">
    <location>
        <begin position="1"/>
        <end position="63"/>
    </location>
</feature>
<dbReference type="AlphaFoldDB" id="A0A0A2JEG8"/>
<dbReference type="OrthoDB" id="10335774at2759"/>
<organism evidence="2 3">
    <name type="scientific">Penicillium expansum</name>
    <name type="common">Blue mold rot fungus</name>
    <dbReference type="NCBI Taxonomy" id="27334"/>
    <lineage>
        <taxon>Eukaryota</taxon>
        <taxon>Fungi</taxon>
        <taxon>Dikarya</taxon>
        <taxon>Ascomycota</taxon>
        <taxon>Pezizomycotina</taxon>
        <taxon>Eurotiomycetes</taxon>
        <taxon>Eurotiomycetidae</taxon>
        <taxon>Eurotiales</taxon>
        <taxon>Aspergillaceae</taxon>
        <taxon>Penicillium</taxon>
    </lineage>
</organism>
<name>A0A0A2JEG8_PENEN</name>
<dbReference type="GeneID" id="27675049"/>
<proteinExistence type="predicted"/>
<dbReference type="VEuPathDB" id="FungiDB:PEXP_028480"/>
<evidence type="ECO:0000313" key="3">
    <source>
        <dbReference type="Proteomes" id="UP000030143"/>
    </source>
</evidence>
<feature type="compositionally biased region" description="Basic and acidic residues" evidence="1">
    <location>
        <begin position="37"/>
        <end position="51"/>
    </location>
</feature>
<comment type="caution">
    <text evidence="2">The sequence shown here is derived from an EMBL/GenBank/DDBJ whole genome shotgun (WGS) entry which is preliminary data.</text>
</comment>
<evidence type="ECO:0000313" key="2">
    <source>
        <dbReference type="EMBL" id="KGO53827.1"/>
    </source>
</evidence>
<protein>
    <submittedName>
        <fullName evidence="2">Uncharacterized protein</fullName>
    </submittedName>
</protein>
<accession>A0A0A2JEG8</accession>
<dbReference type="RefSeq" id="XP_016596374.1">
    <property type="nucleotide sequence ID" value="XM_016739630.1"/>
</dbReference>